<evidence type="ECO:0000256" key="5">
    <source>
        <dbReference type="ARBA" id="ARBA00022801"/>
    </source>
</evidence>
<dbReference type="PANTHER" id="PTHR38050">
    <property type="match status" value="1"/>
</dbReference>
<dbReference type="AlphaFoldDB" id="A0A1W6L9Y4"/>
<keyword evidence="4" id="KW-0732">Signal</keyword>
<dbReference type="SUPFAM" id="SSF53474">
    <property type="entry name" value="alpha/beta-Hydrolases"/>
    <property type="match status" value="1"/>
</dbReference>
<sequence>MATLMAAAPAQAVPGCNTSTAAAGNSTFTISHGGRSRTYRLHIPRNLVTPAAVVLSLHGLSSSASSQQNGSGWDATSDSAKNFVVAYPDGVDRQWNVAGFNPAVDDTGFMKAIVDHVAQRVRIAPNRVYISGTSLGGGFSHKMACTQANYFAAAAPVVFHLHSSPQDYVCAPSRPISVKEYAGTRDLLVRYEGGTSSVAGQTVTHLSANASFQKWAQLSGCTGSPVTTWSRLTANVKEYQNCAGGVKVGLASLSCGHGYCTDTSFGSPTADAWKLFQTQTTPGLPADACAR</sequence>
<keyword evidence="2" id="KW-0964">Secreted</keyword>
<keyword evidence="9" id="KW-1185">Reference proteome</keyword>
<dbReference type="InterPro" id="IPR043595">
    <property type="entry name" value="FaeB/C/D"/>
</dbReference>
<evidence type="ECO:0000256" key="4">
    <source>
        <dbReference type="ARBA" id="ARBA00022729"/>
    </source>
</evidence>
<dbReference type="GO" id="GO:0005576">
    <property type="term" value="C:extracellular region"/>
    <property type="evidence" value="ECO:0007669"/>
    <property type="project" value="UniProtKB-SubCell"/>
</dbReference>
<dbReference type="Gene3D" id="3.40.50.1820">
    <property type="entry name" value="alpha/beta hydrolase"/>
    <property type="match status" value="1"/>
</dbReference>
<dbReference type="STRING" id="946333.A4W93_14710"/>
<evidence type="ECO:0008006" key="10">
    <source>
        <dbReference type="Google" id="ProtNLM"/>
    </source>
</evidence>
<name>A0A1W6L9Y4_9BURK</name>
<dbReference type="GO" id="GO:0045493">
    <property type="term" value="P:xylan catabolic process"/>
    <property type="evidence" value="ECO:0007669"/>
    <property type="project" value="UniProtKB-KW"/>
</dbReference>
<gene>
    <name evidence="8" type="ORF">A4W93_14710</name>
</gene>
<reference evidence="8 9" key="1">
    <citation type="submission" date="2016-04" db="EMBL/GenBank/DDBJ databases">
        <title>Complete genome sequence of natural rubber-degrading, novel Gram-negative bacterium, Rhizobacter gummiphilus strain NS21.</title>
        <authorList>
            <person name="Tabata M."/>
            <person name="Kasai D."/>
            <person name="Fukuda M."/>
        </authorList>
    </citation>
    <scope>NUCLEOTIDE SEQUENCE [LARGE SCALE GENOMIC DNA]</scope>
    <source>
        <strain evidence="8 9">NS21</strain>
    </source>
</reference>
<dbReference type="KEGG" id="rgu:A4W93_14710"/>
<dbReference type="EMBL" id="CP015118">
    <property type="protein sequence ID" value="ARN21043.1"/>
    <property type="molecule type" value="Genomic_DNA"/>
</dbReference>
<evidence type="ECO:0000256" key="1">
    <source>
        <dbReference type="ARBA" id="ARBA00004613"/>
    </source>
</evidence>
<evidence type="ECO:0000313" key="9">
    <source>
        <dbReference type="Proteomes" id="UP000193427"/>
    </source>
</evidence>
<keyword evidence="3" id="KW-0858">Xylan degradation</keyword>
<organism evidence="8 9">
    <name type="scientific">Piscinibacter gummiphilus</name>
    <dbReference type="NCBI Taxonomy" id="946333"/>
    <lineage>
        <taxon>Bacteria</taxon>
        <taxon>Pseudomonadati</taxon>
        <taxon>Pseudomonadota</taxon>
        <taxon>Betaproteobacteria</taxon>
        <taxon>Burkholderiales</taxon>
        <taxon>Sphaerotilaceae</taxon>
        <taxon>Piscinibacter</taxon>
    </lineage>
</organism>
<dbReference type="PANTHER" id="PTHR38050:SF2">
    <property type="entry name" value="FERULOYL ESTERASE C-RELATED"/>
    <property type="match status" value="1"/>
</dbReference>
<proteinExistence type="predicted"/>
<keyword evidence="5" id="KW-0378">Hydrolase</keyword>
<evidence type="ECO:0000313" key="8">
    <source>
        <dbReference type="EMBL" id="ARN21043.1"/>
    </source>
</evidence>
<keyword evidence="7" id="KW-0624">Polysaccharide degradation</keyword>
<accession>A0A1W6L9Y4</accession>
<dbReference type="Proteomes" id="UP000193427">
    <property type="component" value="Chromosome"/>
</dbReference>
<comment type="subcellular location">
    <subcellularLocation>
        <location evidence="1">Secreted</location>
    </subcellularLocation>
</comment>
<dbReference type="GO" id="GO:0030600">
    <property type="term" value="F:feruloyl esterase activity"/>
    <property type="evidence" value="ECO:0007669"/>
    <property type="project" value="InterPro"/>
</dbReference>
<evidence type="ECO:0000256" key="3">
    <source>
        <dbReference type="ARBA" id="ARBA00022651"/>
    </source>
</evidence>
<keyword evidence="6" id="KW-0119">Carbohydrate metabolism</keyword>
<dbReference type="InterPro" id="IPR029058">
    <property type="entry name" value="AB_hydrolase_fold"/>
</dbReference>
<evidence type="ECO:0000256" key="6">
    <source>
        <dbReference type="ARBA" id="ARBA00023277"/>
    </source>
</evidence>
<evidence type="ECO:0000256" key="2">
    <source>
        <dbReference type="ARBA" id="ARBA00022525"/>
    </source>
</evidence>
<evidence type="ECO:0000256" key="7">
    <source>
        <dbReference type="ARBA" id="ARBA00023326"/>
    </source>
</evidence>
<protein>
    <recommendedName>
        <fullName evidence="10">Polyhydroxybutyrate depolymerase</fullName>
    </recommendedName>
</protein>